<dbReference type="STRING" id="589865.DaAHT2_1358"/>
<proteinExistence type="predicted"/>
<keyword evidence="2" id="KW-1185">Reference proteome</keyword>
<evidence type="ECO:0000313" key="2">
    <source>
        <dbReference type="Proteomes" id="UP000001508"/>
    </source>
</evidence>
<dbReference type="HOGENOM" id="CLU_583583_0_0_7"/>
<organism evidence="1 2">
    <name type="scientific">Desulfurivibrio alkaliphilus (strain DSM 19089 / UNIQEM U267 / AHT2)</name>
    <dbReference type="NCBI Taxonomy" id="589865"/>
    <lineage>
        <taxon>Bacteria</taxon>
        <taxon>Pseudomonadati</taxon>
        <taxon>Thermodesulfobacteriota</taxon>
        <taxon>Desulfobulbia</taxon>
        <taxon>Desulfobulbales</taxon>
        <taxon>Desulfobulbaceae</taxon>
        <taxon>Desulfurivibrio</taxon>
    </lineage>
</organism>
<evidence type="ECO:0000313" key="1">
    <source>
        <dbReference type="EMBL" id="ADH86053.1"/>
    </source>
</evidence>
<dbReference type="AlphaFoldDB" id="D6Z3C8"/>
<protein>
    <submittedName>
        <fullName evidence="1">Uncharacterized protein</fullName>
    </submittedName>
</protein>
<name>D6Z3C8_DESAT</name>
<dbReference type="Proteomes" id="UP000001508">
    <property type="component" value="Chromosome"/>
</dbReference>
<dbReference type="OrthoDB" id="5528056at2"/>
<reference evidence="2" key="1">
    <citation type="submission" date="2010-02" db="EMBL/GenBank/DDBJ databases">
        <title>Complete sequence of Desulfurivibrio alkaliphilus AHT2.</title>
        <authorList>
            <consortium name="US DOE Joint Genome Institute"/>
            <person name="Pitluck S."/>
            <person name="Chertkov O."/>
            <person name="Detter J.C."/>
            <person name="Han C."/>
            <person name="Tapia R."/>
            <person name="Larimer F."/>
            <person name="Land M."/>
            <person name="Hauser L."/>
            <person name="Kyrpides N."/>
            <person name="Mikhailova N."/>
            <person name="Sorokin D.Y."/>
            <person name="Muyzer G."/>
            <person name="Woyke T."/>
        </authorList>
    </citation>
    <scope>NUCLEOTIDE SEQUENCE [LARGE SCALE GENOMIC DNA]</scope>
    <source>
        <strain evidence="2">DSM 19089 / UNIQEM U267 / AHT2</strain>
    </source>
</reference>
<sequence length="468" mass="53391">MKNPDHLNHELEQIQQLLQAVRTAVEPLSRDRRLSQWQRVNFDRHDLLFKEYGLRDNYKQARNQLVVGIRTILHELARLENEYGDLAIDIRRRTIAPQAAKAAATNIQKQAELLEPPLRELEAACRVLFKGREQLFQLYSLAGLLPYAKKSSRVEPEELDQGLRFFLFVTRQDAAAGTPSLAHCLARATALEQQLKALEFADLPPLAGNLLEQHRLAGLTAADRLKAYIEQFRRRPPQEIKTLEEFRNQLKELRRGETVTLLTELPRLSARYGTILFDLAYRARNQRQIALIQPFLDKLELLHSTLAGPLPALTKEQLATPDSSLNPEQLAAAKAADFFMGLRGVMLSFKLLLRSLSGQKAITALELQRKTVDTLKRCPSHHTRTEEERTRLELILHEALTDYSKPFPFDLLATHLRKCILTFGRRLERLVNQFPIGRQPGNGDSGGDDHTLGLLTAKLEIWGERLEN</sequence>
<dbReference type="RefSeq" id="WP_013163581.1">
    <property type="nucleotide sequence ID" value="NC_014216.1"/>
</dbReference>
<dbReference type="InParanoid" id="D6Z3C8"/>
<dbReference type="KEGG" id="dak:DaAHT2_1358"/>
<dbReference type="EMBL" id="CP001940">
    <property type="protein sequence ID" value="ADH86053.1"/>
    <property type="molecule type" value="Genomic_DNA"/>
</dbReference>
<gene>
    <name evidence="1" type="ordered locus">DaAHT2_1358</name>
</gene>
<accession>D6Z3C8</accession>